<evidence type="ECO:0000256" key="2">
    <source>
        <dbReference type="ARBA" id="ARBA00022741"/>
    </source>
</evidence>
<dbReference type="GO" id="GO:0004674">
    <property type="term" value="F:protein serine/threonine kinase activity"/>
    <property type="evidence" value="ECO:0007669"/>
    <property type="project" value="UniProtKB-KW"/>
</dbReference>
<dbReference type="PROSITE" id="PS00107">
    <property type="entry name" value="PROTEIN_KINASE_ATP"/>
    <property type="match status" value="1"/>
</dbReference>
<dbReference type="GO" id="GO:0005524">
    <property type="term" value="F:ATP binding"/>
    <property type="evidence" value="ECO:0007669"/>
    <property type="project" value="UniProtKB-UniRule"/>
</dbReference>
<evidence type="ECO:0000313" key="9">
    <source>
        <dbReference type="EMBL" id="KXZ43620.1"/>
    </source>
</evidence>
<evidence type="ECO:0000256" key="4">
    <source>
        <dbReference type="ARBA" id="ARBA00022840"/>
    </source>
</evidence>
<keyword evidence="1" id="KW-0808">Transferase</keyword>
<sequence length="392" mass="40452">MFPAAHSGIGSQLPLLVASLQDSIGSARLRMAAGASGRSLLNSGLGGVQRTGASASAVRALAAPSSLESVWPSKGQACAGASAGFGSGLAFMDDLSQLRIHRRLGNGSFAVVFKARLGPLHCAVKAEVEITSGVDPASQYGDSEVPTQGADAGTHAELPPLQGAVADARRVAAASAADALGAGAEKARARAAQQLAAQGQLHRTAMELAAITGISHPNIMQVYTTFSPVLLEAQQLPDGSETIALRRANGTEAKRGQDAPPVCIALVCEWCDRGSLAGALADKALTRVVPAAKMVPTLAATGQRPKEVRVLDFQAIMMTLLDVAMALRHLHSLNLIHRDLKPANVLLKTCPTDPRGFTAKLADFGFVTLLNQPGDESNGFEPCADVHEAAGT</sequence>
<feature type="region of interest" description="Disordered" evidence="7">
    <location>
        <begin position="135"/>
        <end position="157"/>
    </location>
</feature>
<dbReference type="PROSITE" id="PS00108">
    <property type="entry name" value="PROTEIN_KINASE_ST"/>
    <property type="match status" value="1"/>
</dbReference>
<name>A0A150G2T0_GONPE</name>
<dbReference type="Pfam" id="PF00069">
    <property type="entry name" value="Pkinase"/>
    <property type="match status" value="1"/>
</dbReference>
<protein>
    <recommendedName>
        <fullName evidence="8">Protein kinase domain-containing protein</fullName>
    </recommendedName>
</protein>
<keyword evidence="10" id="KW-1185">Reference proteome</keyword>
<comment type="similarity">
    <text evidence="6">Belongs to the protein kinase superfamily.</text>
</comment>
<dbReference type="PANTHER" id="PTHR44329">
    <property type="entry name" value="SERINE/THREONINE-PROTEIN KINASE TNNI3K-RELATED"/>
    <property type="match status" value="1"/>
</dbReference>
<dbReference type="PROSITE" id="PS50011">
    <property type="entry name" value="PROTEIN_KINASE_DOM"/>
    <property type="match status" value="1"/>
</dbReference>
<dbReference type="InterPro" id="IPR008271">
    <property type="entry name" value="Ser/Thr_kinase_AS"/>
</dbReference>
<reference evidence="10" key="1">
    <citation type="journal article" date="2016" name="Nat. Commun.">
        <title>The Gonium pectorale genome demonstrates co-option of cell cycle regulation during the evolution of multicellularity.</title>
        <authorList>
            <person name="Hanschen E.R."/>
            <person name="Marriage T.N."/>
            <person name="Ferris P.J."/>
            <person name="Hamaji T."/>
            <person name="Toyoda A."/>
            <person name="Fujiyama A."/>
            <person name="Neme R."/>
            <person name="Noguchi H."/>
            <person name="Minakuchi Y."/>
            <person name="Suzuki M."/>
            <person name="Kawai-Toyooka H."/>
            <person name="Smith D.R."/>
            <person name="Sparks H."/>
            <person name="Anderson J."/>
            <person name="Bakaric R."/>
            <person name="Luria V."/>
            <person name="Karger A."/>
            <person name="Kirschner M.W."/>
            <person name="Durand P.M."/>
            <person name="Michod R.E."/>
            <person name="Nozaki H."/>
            <person name="Olson B.J."/>
        </authorList>
    </citation>
    <scope>NUCLEOTIDE SEQUENCE [LARGE SCALE GENOMIC DNA]</scope>
    <source>
        <strain evidence="10">NIES-2863</strain>
    </source>
</reference>
<dbReference type="InterPro" id="IPR051681">
    <property type="entry name" value="Ser/Thr_Kinases-Pseudokinases"/>
</dbReference>
<evidence type="ECO:0000256" key="3">
    <source>
        <dbReference type="ARBA" id="ARBA00022777"/>
    </source>
</evidence>
<evidence type="ECO:0000256" key="5">
    <source>
        <dbReference type="PROSITE-ProRule" id="PRU10141"/>
    </source>
</evidence>
<comment type="caution">
    <text evidence="9">The sequence shown here is derived from an EMBL/GenBank/DDBJ whole genome shotgun (WGS) entry which is preliminary data.</text>
</comment>
<dbReference type="InterPro" id="IPR011009">
    <property type="entry name" value="Kinase-like_dom_sf"/>
</dbReference>
<keyword evidence="4 5" id="KW-0067">ATP-binding</keyword>
<dbReference type="Gene3D" id="1.10.510.10">
    <property type="entry name" value="Transferase(Phosphotransferase) domain 1"/>
    <property type="match status" value="1"/>
</dbReference>
<dbReference type="InterPro" id="IPR017441">
    <property type="entry name" value="Protein_kinase_ATP_BS"/>
</dbReference>
<evidence type="ECO:0000256" key="7">
    <source>
        <dbReference type="SAM" id="MobiDB-lite"/>
    </source>
</evidence>
<keyword evidence="2 5" id="KW-0547">Nucleotide-binding</keyword>
<organism evidence="9 10">
    <name type="scientific">Gonium pectorale</name>
    <name type="common">Green alga</name>
    <dbReference type="NCBI Taxonomy" id="33097"/>
    <lineage>
        <taxon>Eukaryota</taxon>
        <taxon>Viridiplantae</taxon>
        <taxon>Chlorophyta</taxon>
        <taxon>core chlorophytes</taxon>
        <taxon>Chlorophyceae</taxon>
        <taxon>CS clade</taxon>
        <taxon>Chlamydomonadales</taxon>
        <taxon>Volvocaceae</taxon>
        <taxon>Gonium</taxon>
    </lineage>
</organism>
<evidence type="ECO:0000259" key="8">
    <source>
        <dbReference type="PROSITE" id="PS50011"/>
    </source>
</evidence>
<feature type="domain" description="Protein kinase" evidence="8">
    <location>
        <begin position="98"/>
        <end position="392"/>
    </location>
</feature>
<dbReference type="AlphaFoldDB" id="A0A150G2T0"/>
<accession>A0A150G2T0</accession>
<evidence type="ECO:0000256" key="1">
    <source>
        <dbReference type="ARBA" id="ARBA00022679"/>
    </source>
</evidence>
<proteinExistence type="inferred from homology"/>
<dbReference type="SMART" id="SM00220">
    <property type="entry name" value="S_TKc"/>
    <property type="match status" value="1"/>
</dbReference>
<dbReference type="OrthoDB" id="40902at2759"/>
<dbReference type="InterPro" id="IPR000719">
    <property type="entry name" value="Prot_kinase_dom"/>
</dbReference>
<evidence type="ECO:0000313" key="10">
    <source>
        <dbReference type="Proteomes" id="UP000075714"/>
    </source>
</evidence>
<feature type="binding site" evidence="5">
    <location>
        <position position="125"/>
    </location>
    <ligand>
        <name>ATP</name>
        <dbReference type="ChEBI" id="CHEBI:30616"/>
    </ligand>
</feature>
<dbReference type="EMBL" id="LSYV01000086">
    <property type="protein sequence ID" value="KXZ43620.1"/>
    <property type="molecule type" value="Genomic_DNA"/>
</dbReference>
<gene>
    <name evidence="9" type="ORF">GPECTOR_85g350</name>
</gene>
<evidence type="ECO:0000256" key="6">
    <source>
        <dbReference type="RuleBase" id="RU000304"/>
    </source>
</evidence>
<dbReference type="SUPFAM" id="SSF56112">
    <property type="entry name" value="Protein kinase-like (PK-like)"/>
    <property type="match status" value="1"/>
</dbReference>
<keyword evidence="3" id="KW-0418">Kinase</keyword>
<dbReference type="PANTHER" id="PTHR44329:SF214">
    <property type="entry name" value="PROTEIN KINASE DOMAIN-CONTAINING PROTEIN"/>
    <property type="match status" value="1"/>
</dbReference>
<dbReference type="STRING" id="33097.A0A150G2T0"/>
<dbReference type="Proteomes" id="UP000075714">
    <property type="component" value="Unassembled WGS sequence"/>
</dbReference>
<keyword evidence="6" id="KW-0723">Serine/threonine-protein kinase</keyword>